<dbReference type="OrthoDB" id="2884925at2759"/>
<gene>
    <name evidence="1" type="ORF">BOTBODRAFT_102424</name>
</gene>
<protein>
    <submittedName>
        <fullName evidence="1">Uncharacterized protein</fullName>
    </submittedName>
</protein>
<keyword evidence="2" id="KW-1185">Reference proteome</keyword>
<dbReference type="InParanoid" id="A0A067MV13"/>
<dbReference type="Proteomes" id="UP000027195">
    <property type="component" value="Unassembled WGS sequence"/>
</dbReference>
<organism evidence="1 2">
    <name type="scientific">Botryobasidium botryosum (strain FD-172 SS1)</name>
    <dbReference type="NCBI Taxonomy" id="930990"/>
    <lineage>
        <taxon>Eukaryota</taxon>
        <taxon>Fungi</taxon>
        <taxon>Dikarya</taxon>
        <taxon>Basidiomycota</taxon>
        <taxon>Agaricomycotina</taxon>
        <taxon>Agaricomycetes</taxon>
        <taxon>Cantharellales</taxon>
        <taxon>Botryobasidiaceae</taxon>
        <taxon>Botryobasidium</taxon>
    </lineage>
</organism>
<feature type="non-terminal residue" evidence="1">
    <location>
        <position position="135"/>
    </location>
</feature>
<dbReference type="Gene3D" id="1.20.1280.50">
    <property type="match status" value="1"/>
</dbReference>
<reference evidence="2" key="1">
    <citation type="journal article" date="2014" name="Proc. Natl. Acad. Sci. U.S.A.">
        <title>Extensive sampling of basidiomycete genomes demonstrates inadequacy of the white-rot/brown-rot paradigm for wood decay fungi.</title>
        <authorList>
            <person name="Riley R."/>
            <person name="Salamov A.A."/>
            <person name="Brown D.W."/>
            <person name="Nagy L.G."/>
            <person name="Floudas D."/>
            <person name="Held B.W."/>
            <person name="Levasseur A."/>
            <person name="Lombard V."/>
            <person name="Morin E."/>
            <person name="Otillar R."/>
            <person name="Lindquist E.A."/>
            <person name="Sun H."/>
            <person name="LaButti K.M."/>
            <person name="Schmutz J."/>
            <person name="Jabbour D."/>
            <person name="Luo H."/>
            <person name="Baker S.E."/>
            <person name="Pisabarro A.G."/>
            <person name="Walton J.D."/>
            <person name="Blanchette R.A."/>
            <person name="Henrissat B."/>
            <person name="Martin F."/>
            <person name="Cullen D."/>
            <person name="Hibbett D.S."/>
            <person name="Grigoriev I.V."/>
        </authorList>
    </citation>
    <scope>NUCLEOTIDE SEQUENCE [LARGE SCALE GENOMIC DNA]</scope>
    <source>
        <strain evidence="2">FD-172 SS1</strain>
    </source>
</reference>
<evidence type="ECO:0000313" key="2">
    <source>
        <dbReference type="Proteomes" id="UP000027195"/>
    </source>
</evidence>
<proteinExistence type="predicted"/>
<dbReference type="HOGENOM" id="CLU_1890676_0_0_1"/>
<accession>A0A067MV13</accession>
<dbReference type="AlphaFoldDB" id="A0A067MV13"/>
<name>A0A067MV13_BOTB1</name>
<dbReference type="EMBL" id="KL198019">
    <property type="protein sequence ID" value="KDQ19434.1"/>
    <property type="molecule type" value="Genomic_DNA"/>
</dbReference>
<sequence length="135" mass="15717">MKIVIDHIQDSLYGFESDIDPRASGRPTLSRKEEQEMLDREISVMELAIRATNDYVDRTLSRLRSYRNLLAPVHLLPSELISDIFEFVERDARRRHEEPHVALAAPLIFASVSKHWRQIAMDTRNIWAYLDVSAL</sequence>
<evidence type="ECO:0000313" key="1">
    <source>
        <dbReference type="EMBL" id="KDQ19434.1"/>
    </source>
</evidence>